<feature type="active site" description="Proton acceptor" evidence="15">
    <location>
        <position position="152"/>
    </location>
</feature>
<evidence type="ECO:0000313" key="20">
    <source>
        <dbReference type="EMBL" id="AKO66368.1"/>
    </source>
</evidence>
<gene>
    <name evidence="18" type="primary">dnaQ</name>
    <name evidence="20" type="ORF">VI33_06880</name>
</gene>
<keyword evidence="12 18" id="KW-0239">DNA-directed DNA polymerase</keyword>
<keyword evidence="4 18" id="KW-0808">Transferase</keyword>
<dbReference type="CDD" id="cd06131">
    <property type="entry name" value="DNA_pol_III_epsilon_Ecoli_like"/>
    <property type="match status" value="1"/>
</dbReference>
<evidence type="ECO:0000256" key="2">
    <source>
        <dbReference type="ARBA" id="ARBA00012417"/>
    </source>
</evidence>
<comment type="catalytic activity">
    <reaction evidence="14 18">
        <text>DNA(n) + a 2'-deoxyribonucleoside 5'-triphosphate = DNA(n+1) + diphosphate</text>
        <dbReference type="Rhea" id="RHEA:22508"/>
        <dbReference type="Rhea" id="RHEA-COMP:17339"/>
        <dbReference type="Rhea" id="RHEA-COMP:17340"/>
        <dbReference type="ChEBI" id="CHEBI:33019"/>
        <dbReference type="ChEBI" id="CHEBI:61560"/>
        <dbReference type="ChEBI" id="CHEBI:173112"/>
        <dbReference type="EC" id="2.7.7.7"/>
    </reaction>
</comment>
<name>A0A0H4J3Q4_9PROT</name>
<feature type="binding site" evidence="16">
    <location>
        <position position="7"/>
    </location>
    <ligand>
        <name>substrate</name>
    </ligand>
</feature>
<dbReference type="GO" id="GO:0008408">
    <property type="term" value="F:3'-5' exonuclease activity"/>
    <property type="evidence" value="ECO:0007669"/>
    <property type="project" value="TreeGrafter"/>
</dbReference>
<feature type="binding site" evidence="17">
    <location>
        <position position="9"/>
    </location>
    <ligand>
        <name>a divalent metal cation</name>
        <dbReference type="ChEBI" id="CHEBI:60240"/>
        <label>1</label>
        <note>catalytic</note>
    </ligand>
</feature>
<evidence type="ECO:0000256" key="10">
    <source>
        <dbReference type="ARBA" id="ARBA00022839"/>
    </source>
</evidence>
<evidence type="ECO:0000256" key="16">
    <source>
        <dbReference type="PIRSR" id="PIRSR606309-2"/>
    </source>
</evidence>
<dbReference type="EC" id="2.7.7.7" evidence="2 18"/>
<organism evidence="20 21">
    <name type="scientific">Methylophilales bacterium MBRS-H7</name>
    <dbReference type="NCBI Taxonomy" id="1623450"/>
    <lineage>
        <taxon>Bacteria</taxon>
        <taxon>Pseudomonadati</taxon>
        <taxon>Pseudomonadota</taxon>
        <taxon>Betaproteobacteria</taxon>
        <taxon>Nitrosomonadales</taxon>
        <taxon>OM43 clade</taxon>
    </lineage>
</organism>
<accession>A0A0H4J3Q4</accession>
<feature type="domain" description="Exonuclease" evidence="19">
    <location>
        <begin position="2"/>
        <end position="174"/>
    </location>
</feature>
<dbReference type="FunFam" id="3.30.420.10:FF:000012">
    <property type="entry name" value="DNA polymerase III subunit epsilon"/>
    <property type="match status" value="1"/>
</dbReference>
<evidence type="ECO:0000256" key="12">
    <source>
        <dbReference type="ARBA" id="ARBA00022932"/>
    </source>
</evidence>
<dbReference type="InterPro" id="IPR006309">
    <property type="entry name" value="DnaQ_proteo"/>
</dbReference>
<dbReference type="InterPro" id="IPR036397">
    <property type="entry name" value="RNaseH_sf"/>
</dbReference>
<dbReference type="AlphaFoldDB" id="A0A0H4J3Q4"/>
<feature type="binding site" evidence="16">
    <location>
        <position position="157"/>
    </location>
    <ligand>
        <name>substrate</name>
    </ligand>
</feature>
<dbReference type="GO" id="GO:0005829">
    <property type="term" value="C:cytosol"/>
    <property type="evidence" value="ECO:0007669"/>
    <property type="project" value="TreeGrafter"/>
</dbReference>
<dbReference type="InterPro" id="IPR006054">
    <property type="entry name" value="DnaQ"/>
</dbReference>
<evidence type="ECO:0000256" key="1">
    <source>
        <dbReference type="ARBA" id="ARBA00001936"/>
    </source>
</evidence>
<comment type="function">
    <text evidence="18">DNA polymerase III is a complex, multichain enzyme responsible for most of the replicative synthesis in bacteria. The epsilon subunit contain the editing function and is a proofreading 3'-5' exonuclease.</text>
</comment>
<evidence type="ECO:0000256" key="15">
    <source>
        <dbReference type="PIRSR" id="PIRSR606309-1"/>
    </source>
</evidence>
<feature type="binding site" evidence="16">
    <location>
        <position position="57"/>
    </location>
    <ligand>
        <name>substrate</name>
    </ligand>
</feature>
<comment type="cofactor">
    <cofactor evidence="1 18">
        <name>Mn(2+)</name>
        <dbReference type="ChEBI" id="CHEBI:29035"/>
    </cofactor>
</comment>
<evidence type="ECO:0000259" key="19">
    <source>
        <dbReference type="SMART" id="SM00479"/>
    </source>
</evidence>
<keyword evidence="11 17" id="KW-0460">Magnesium</keyword>
<comment type="subunit">
    <text evidence="18">DNA polymerase III contains a core (composed of alpha, epsilon and theta chains) that associates with a tau subunit. This core dimerizes to form the POLIII' complex. PolIII' associates with the gamma complex (composed of gamma, delta, delta', psi and chi chains) and with the beta chain to form the complete DNA polymerase III complex.</text>
</comment>
<keyword evidence="8 17" id="KW-0479">Metal-binding</keyword>
<dbReference type="GO" id="GO:0045004">
    <property type="term" value="P:DNA replication proofreading"/>
    <property type="evidence" value="ECO:0007669"/>
    <property type="project" value="TreeGrafter"/>
</dbReference>
<evidence type="ECO:0000256" key="14">
    <source>
        <dbReference type="ARBA" id="ARBA00049244"/>
    </source>
</evidence>
<sequence>MRQIFLDTETTGLDPAQGHRIIEIAAVEMINRQVTNNQFHVYINPEREIDEAAQEVHGLTLEFLSDKPSFESISEKFINFIADAELIIHNAPFDIGFLNMELGRIKKGVVEDYAEVITDSLVMARELRPGQRNNLDALCRHYGVDNSERNLHGALLDSLLLAEVFIGMTRGQEALEIDFNNQEKLSIDFDKDILNKLKIVNASQEEAELHREYLKKIKH</sequence>
<keyword evidence="21" id="KW-1185">Reference proteome</keyword>
<dbReference type="NCBIfam" id="TIGR01406">
    <property type="entry name" value="dnaQ_proteo"/>
    <property type="match status" value="1"/>
</dbReference>
<evidence type="ECO:0000256" key="7">
    <source>
        <dbReference type="ARBA" id="ARBA00022722"/>
    </source>
</evidence>
<evidence type="ECO:0000256" key="18">
    <source>
        <dbReference type="RuleBase" id="RU364087"/>
    </source>
</evidence>
<keyword evidence="7 18" id="KW-0540">Nuclease</keyword>
<dbReference type="Gene3D" id="3.30.420.10">
    <property type="entry name" value="Ribonuclease H-like superfamily/Ribonuclease H"/>
    <property type="match status" value="1"/>
</dbReference>
<dbReference type="Proteomes" id="UP000066549">
    <property type="component" value="Chromosome"/>
</dbReference>
<dbReference type="GO" id="GO:0046872">
    <property type="term" value="F:metal ion binding"/>
    <property type="evidence" value="ECO:0007669"/>
    <property type="project" value="UniProtKB-KW"/>
</dbReference>
<dbReference type="PANTHER" id="PTHR30231:SF41">
    <property type="entry name" value="DNA POLYMERASE III SUBUNIT EPSILON"/>
    <property type="match status" value="1"/>
</dbReference>
<dbReference type="OrthoDB" id="9804290at2"/>
<keyword evidence="10 18" id="KW-0269">Exonuclease</keyword>
<keyword evidence="9 18" id="KW-0378">Hydrolase</keyword>
<reference evidence="20 21" key="1">
    <citation type="submission" date="2015-03" db="EMBL/GenBank/DDBJ databases">
        <title>Comparative analysis of the OM43 clade including a novel species from Red Sea uncovers genomic and metabolic diversity among marine methylotrophs.</title>
        <authorList>
            <person name="Jimenez-Infante F."/>
            <person name="Ngugi D.K."/>
            <person name="Vinu M."/>
            <person name="Alam I."/>
            <person name="Kamau A."/>
            <person name="Blom J."/>
            <person name="Bajic V.B."/>
            <person name="Stingl U."/>
        </authorList>
    </citation>
    <scope>NUCLEOTIDE SEQUENCE [LARGE SCALE GENOMIC DNA]</scope>
    <source>
        <strain evidence="20 21">MBRSH7</strain>
    </source>
</reference>
<dbReference type="GO" id="GO:0003677">
    <property type="term" value="F:DNA binding"/>
    <property type="evidence" value="ECO:0007669"/>
    <property type="project" value="InterPro"/>
</dbReference>
<protein>
    <recommendedName>
        <fullName evidence="3 18">DNA polymerase III subunit epsilon</fullName>
        <ecNumber evidence="2 18">2.7.7.7</ecNumber>
    </recommendedName>
</protein>
<keyword evidence="6 18" id="KW-0235">DNA replication</keyword>
<dbReference type="InterPro" id="IPR012337">
    <property type="entry name" value="RNaseH-like_sf"/>
</dbReference>
<evidence type="ECO:0000256" key="13">
    <source>
        <dbReference type="ARBA" id="ARBA00023211"/>
    </source>
</evidence>
<dbReference type="NCBIfam" id="TIGR00573">
    <property type="entry name" value="dnaq"/>
    <property type="match status" value="1"/>
</dbReference>
<dbReference type="SMART" id="SM00479">
    <property type="entry name" value="EXOIII"/>
    <property type="match status" value="1"/>
</dbReference>
<feature type="binding site" evidence="16">
    <location>
        <position position="9"/>
    </location>
    <ligand>
        <name>substrate</name>
    </ligand>
</feature>
<keyword evidence="5 18" id="KW-0548">Nucleotidyltransferase</keyword>
<comment type="cofactor">
    <cofactor evidence="17">
        <name>Mg(2+)</name>
        <dbReference type="ChEBI" id="CHEBI:18420"/>
    </cofactor>
    <cofactor evidence="17">
        <name>Mn(2+)</name>
        <dbReference type="ChEBI" id="CHEBI:29035"/>
    </cofactor>
    <text evidence="17">Binds 2 divalent metal cations. Magnesium or manganese.</text>
</comment>
<feature type="binding site" evidence="17">
    <location>
        <position position="157"/>
    </location>
    <ligand>
        <name>a divalent metal cation</name>
        <dbReference type="ChEBI" id="CHEBI:60240"/>
        <label>1</label>
        <note>catalytic</note>
    </ligand>
</feature>
<evidence type="ECO:0000256" key="3">
    <source>
        <dbReference type="ARBA" id="ARBA00020352"/>
    </source>
</evidence>
<evidence type="ECO:0000256" key="11">
    <source>
        <dbReference type="ARBA" id="ARBA00022842"/>
    </source>
</evidence>
<feature type="binding site" evidence="17">
    <location>
        <position position="7"/>
    </location>
    <ligand>
        <name>a divalent metal cation</name>
        <dbReference type="ChEBI" id="CHEBI:60240"/>
        <label>1</label>
        <note>catalytic</note>
    </ligand>
</feature>
<dbReference type="NCBIfam" id="NF004316">
    <property type="entry name" value="PRK05711.1"/>
    <property type="match status" value="1"/>
</dbReference>
<dbReference type="EMBL" id="CP011002">
    <property type="protein sequence ID" value="AKO66368.1"/>
    <property type="molecule type" value="Genomic_DNA"/>
</dbReference>
<dbReference type="PANTHER" id="PTHR30231">
    <property type="entry name" value="DNA POLYMERASE III SUBUNIT EPSILON"/>
    <property type="match status" value="1"/>
</dbReference>
<dbReference type="SUPFAM" id="SSF53098">
    <property type="entry name" value="Ribonuclease H-like"/>
    <property type="match status" value="1"/>
</dbReference>
<evidence type="ECO:0000256" key="17">
    <source>
        <dbReference type="PIRSR" id="PIRSR606309-3"/>
    </source>
</evidence>
<dbReference type="InterPro" id="IPR013520">
    <property type="entry name" value="Ribonucl_H"/>
</dbReference>
<proteinExistence type="predicted"/>
<evidence type="ECO:0000313" key="21">
    <source>
        <dbReference type="Proteomes" id="UP000066549"/>
    </source>
</evidence>
<dbReference type="PATRIC" id="fig|1623450.3.peg.1374"/>
<dbReference type="GO" id="GO:0003887">
    <property type="term" value="F:DNA-directed DNA polymerase activity"/>
    <property type="evidence" value="ECO:0007669"/>
    <property type="project" value="UniProtKB-KW"/>
</dbReference>
<keyword evidence="13 17" id="KW-0464">Manganese</keyword>
<evidence type="ECO:0000256" key="4">
    <source>
        <dbReference type="ARBA" id="ARBA00022679"/>
    </source>
</evidence>
<evidence type="ECO:0000256" key="8">
    <source>
        <dbReference type="ARBA" id="ARBA00022723"/>
    </source>
</evidence>
<evidence type="ECO:0000256" key="9">
    <source>
        <dbReference type="ARBA" id="ARBA00022801"/>
    </source>
</evidence>
<dbReference type="Pfam" id="PF00929">
    <property type="entry name" value="RNase_T"/>
    <property type="match status" value="1"/>
</dbReference>
<evidence type="ECO:0000256" key="6">
    <source>
        <dbReference type="ARBA" id="ARBA00022705"/>
    </source>
</evidence>
<evidence type="ECO:0000256" key="5">
    <source>
        <dbReference type="ARBA" id="ARBA00022695"/>
    </source>
</evidence>